<keyword evidence="8 10" id="KW-0472">Membrane</keyword>
<feature type="transmembrane region" description="Helical" evidence="10">
    <location>
        <begin position="133"/>
        <end position="152"/>
    </location>
</feature>
<feature type="transmembrane region" description="Helical" evidence="10">
    <location>
        <begin position="164"/>
        <end position="188"/>
    </location>
</feature>
<protein>
    <recommendedName>
        <fullName evidence="11">Cation/H+ exchanger transmembrane domain-containing protein</fullName>
    </recommendedName>
</protein>
<evidence type="ECO:0000256" key="7">
    <source>
        <dbReference type="ARBA" id="ARBA00023065"/>
    </source>
</evidence>
<dbReference type="GO" id="GO:1902600">
    <property type="term" value="P:proton transmembrane transport"/>
    <property type="evidence" value="ECO:0007669"/>
    <property type="project" value="InterPro"/>
</dbReference>
<keyword evidence="9" id="KW-0739">Sodium transport</keyword>
<dbReference type="GO" id="GO:0015297">
    <property type="term" value="F:antiporter activity"/>
    <property type="evidence" value="ECO:0007669"/>
    <property type="project" value="UniProtKB-KW"/>
</dbReference>
<dbReference type="InterPro" id="IPR006153">
    <property type="entry name" value="Cation/H_exchanger_TM"/>
</dbReference>
<evidence type="ECO:0000256" key="3">
    <source>
        <dbReference type="ARBA" id="ARBA00022449"/>
    </source>
</evidence>
<keyword evidence="6" id="KW-0915">Sodium</keyword>
<evidence type="ECO:0000313" key="13">
    <source>
        <dbReference type="Proteomes" id="UP000074294"/>
    </source>
</evidence>
<evidence type="ECO:0000256" key="8">
    <source>
        <dbReference type="ARBA" id="ARBA00023136"/>
    </source>
</evidence>
<name>A0A147JWS9_HADYE</name>
<dbReference type="PANTHER" id="PTHR43562">
    <property type="entry name" value="NAPA-TYPE SODIUM/HYDROGEN ANTIPORTER"/>
    <property type="match status" value="1"/>
</dbReference>
<dbReference type="EMBL" id="LQMQ01000031">
    <property type="protein sequence ID" value="KUO40933.1"/>
    <property type="molecule type" value="Genomic_DNA"/>
</dbReference>
<reference evidence="12 13" key="1">
    <citation type="journal article" date="2016" name="Nat. Microbiol.">
        <title>Genomic inference of the metabolism of cosmopolitan subsurface Archaea, Hadesarchaea.</title>
        <authorList>
            <person name="Baker B.J."/>
            <person name="Saw J.H."/>
            <person name="Lind A.E."/>
            <person name="Lazar C.S."/>
            <person name="Hinrichs K.-U."/>
            <person name="Teske A.P."/>
            <person name="Ettema T.J."/>
        </authorList>
    </citation>
    <scope>NUCLEOTIDE SEQUENCE [LARGE SCALE GENOMIC DNA]</scope>
</reference>
<dbReference type="PANTHER" id="PTHR43562:SF3">
    <property type="entry name" value="SODIUM ION_PROTON EXCHANGER (EUROFUNG)"/>
    <property type="match status" value="1"/>
</dbReference>
<feature type="transmembrane region" description="Helical" evidence="10">
    <location>
        <begin position="230"/>
        <end position="246"/>
    </location>
</feature>
<evidence type="ECO:0000256" key="5">
    <source>
        <dbReference type="ARBA" id="ARBA00022989"/>
    </source>
</evidence>
<dbReference type="AlphaFoldDB" id="A0A147JWS9"/>
<dbReference type="Pfam" id="PF00999">
    <property type="entry name" value="Na_H_Exchanger"/>
    <property type="match status" value="1"/>
</dbReference>
<dbReference type="GO" id="GO:0016020">
    <property type="term" value="C:membrane"/>
    <property type="evidence" value="ECO:0007669"/>
    <property type="project" value="UniProtKB-SubCell"/>
</dbReference>
<feature type="domain" description="Cation/H+ exchanger transmembrane" evidence="11">
    <location>
        <begin position="17"/>
        <end position="394"/>
    </location>
</feature>
<feature type="transmembrane region" description="Helical" evidence="10">
    <location>
        <begin position="6"/>
        <end position="26"/>
    </location>
</feature>
<evidence type="ECO:0000259" key="11">
    <source>
        <dbReference type="Pfam" id="PF00999"/>
    </source>
</evidence>
<dbReference type="STRING" id="1776334.APZ16_01110"/>
<keyword evidence="5 10" id="KW-1133">Transmembrane helix</keyword>
<feature type="transmembrane region" description="Helical" evidence="10">
    <location>
        <begin position="105"/>
        <end position="127"/>
    </location>
</feature>
<comment type="caution">
    <text evidence="12">The sequence shown here is derived from an EMBL/GenBank/DDBJ whole genome shotgun (WGS) entry which is preliminary data.</text>
</comment>
<comment type="subcellular location">
    <subcellularLocation>
        <location evidence="1">Membrane</location>
        <topology evidence="1">Multi-pass membrane protein</topology>
    </subcellularLocation>
</comment>
<feature type="transmembrane region" description="Helical" evidence="10">
    <location>
        <begin position="74"/>
        <end position="93"/>
    </location>
</feature>
<keyword evidence="7" id="KW-0406">Ion transport</keyword>
<dbReference type="Proteomes" id="UP000074294">
    <property type="component" value="Unassembled WGS sequence"/>
</dbReference>
<evidence type="ECO:0000313" key="12">
    <source>
        <dbReference type="EMBL" id="KUO40933.1"/>
    </source>
</evidence>
<dbReference type="InterPro" id="IPR038770">
    <property type="entry name" value="Na+/solute_symporter_sf"/>
</dbReference>
<evidence type="ECO:0000256" key="6">
    <source>
        <dbReference type="ARBA" id="ARBA00023053"/>
    </source>
</evidence>
<evidence type="ECO:0000256" key="1">
    <source>
        <dbReference type="ARBA" id="ARBA00004141"/>
    </source>
</evidence>
<evidence type="ECO:0000256" key="9">
    <source>
        <dbReference type="ARBA" id="ARBA00023201"/>
    </source>
</evidence>
<sequence length="402" mass="41545">MEVELSSVLLYLAVYLVAAKLGGVLAARLGQPGVFGELIVGIIIGPSIAGVISSFLGLSLYIDPSAPAGQFMSLLGELGIIILMFIAGLSIDVSEFRRAGKPSTIVAASGVVVAFLLGFGAASIFGWTPIEAGFAGGILVATSVGITVRTLMEINVLHTKVGMTILGAAVIDDVLGIIVLSILSGLAFGSLSFFGVFETLALMGVFFAVVLSVGFKLIPRVLAYVGRFNVEEIVLSFTLAIVFLIAAMAEMVSIAAITGAFLVGLIASKTPAAHIIRDKAATVGYSLLIPLFFVNMGIKTDLQALSAVSILALVFLAIAMFDKIVGCGLGALLSGYGLKDSLRVGVGMMPRAEVALIMAAIGAKASVVGQSLLSMTVMVVLLTSLVTPPMVKIAFRGAERER</sequence>
<evidence type="ECO:0000256" key="4">
    <source>
        <dbReference type="ARBA" id="ARBA00022692"/>
    </source>
</evidence>
<evidence type="ECO:0000256" key="2">
    <source>
        <dbReference type="ARBA" id="ARBA00022448"/>
    </source>
</evidence>
<keyword evidence="4 10" id="KW-0812">Transmembrane</keyword>
<gene>
    <name evidence="12" type="ORF">APZ16_01110</name>
</gene>
<feature type="transmembrane region" description="Helical" evidence="10">
    <location>
        <begin position="38"/>
        <end position="62"/>
    </location>
</feature>
<keyword evidence="3" id="KW-0050">Antiport</keyword>
<dbReference type="Gene3D" id="1.20.1530.20">
    <property type="match status" value="1"/>
</dbReference>
<dbReference type="GO" id="GO:0006814">
    <property type="term" value="P:sodium ion transport"/>
    <property type="evidence" value="ECO:0007669"/>
    <property type="project" value="UniProtKB-KW"/>
</dbReference>
<feature type="transmembrane region" description="Helical" evidence="10">
    <location>
        <begin position="310"/>
        <end position="333"/>
    </location>
</feature>
<accession>A0A147JWS9</accession>
<proteinExistence type="predicted"/>
<keyword evidence="2" id="KW-0813">Transport</keyword>
<feature type="transmembrane region" description="Helical" evidence="10">
    <location>
        <begin position="280"/>
        <end position="298"/>
    </location>
</feature>
<evidence type="ECO:0000256" key="10">
    <source>
        <dbReference type="SAM" id="Phobius"/>
    </source>
</evidence>
<feature type="transmembrane region" description="Helical" evidence="10">
    <location>
        <begin position="200"/>
        <end position="218"/>
    </location>
</feature>
<organism evidence="12 13">
    <name type="scientific">Hadarchaeum yellowstonense</name>
    <dbReference type="NCBI Taxonomy" id="1776334"/>
    <lineage>
        <taxon>Archaea</taxon>
        <taxon>Methanobacteriati</taxon>
        <taxon>Candidatus Hadarchaeota</taxon>
        <taxon>Candidatus Hadarchaeia</taxon>
        <taxon>Candidatus Hadarchaeales</taxon>
        <taxon>Candidatus Hadarchaeaceae</taxon>
        <taxon>Candidatus Hadarchaeum</taxon>
    </lineage>
</organism>